<dbReference type="Pfam" id="PF07714">
    <property type="entry name" value="PK_Tyr_Ser-Thr"/>
    <property type="match status" value="1"/>
</dbReference>
<dbReference type="Gene3D" id="1.10.510.10">
    <property type="entry name" value="Transferase(Phosphotransferase) domain 1"/>
    <property type="match status" value="1"/>
</dbReference>
<dbReference type="Pfam" id="PF00560">
    <property type="entry name" value="LRR_1"/>
    <property type="match status" value="3"/>
</dbReference>
<keyword evidence="5 14" id="KW-0732">Signal</keyword>
<dbReference type="InterPro" id="IPR001611">
    <property type="entry name" value="Leu-rich_rpt"/>
</dbReference>
<evidence type="ECO:0000256" key="9">
    <source>
        <dbReference type="ARBA" id="ARBA00022989"/>
    </source>
</evidence>
<dbReference type="InterPro" id="IPR046959">
    <property type="entry name" value="PRK1-6/SRF4-like"/>
</dbReference>
<evidence type="ECO:0000256" key="4">
    <source>
        <dbReference type="ARBA" id="ARBA00022692"/>
    </source>
</evidence>
<evidence type="ECO:0000256" key="11">
    <source>
        <dbReference type="ARBA" id="ARBA00023180"/>
    </source>
</evidence>
<evidence type="ECO:0000256" key="2">
    <source>
        <dbReference type="ARBA" id="ARBA00009592"/>
    </source>
</evidence>
<dbReference type="PANTHER" id="PTHR48007:SF9">
    <property type="entry name" value="PROTEIN KINASE DOMAIN-CONTAINING PROTEIN"/>
    <property type="match status" value="1"/>
</dbReference>
<comment type="similarity">
    <text evidence="2">Belongs to the RLP family.</text>
</comment>
<accession>A0AAN9XT87</accession>
<dbReference type="Proteomes" id="UP001386955">
    <property type="component" value="Unassembled WGS sequence"/>
</dbReference>
<reference evidence="16 17" key="1">
    <citation type="submission" date="2024-01" db="EMBL/GenBank/DDBJ databases">
        <title>The genomes of 5 underutilized Papilionoideae crops provide insights into root nodulation and disease resistanc.</title>
        <authorList>
            <person name="Jiang F."/>
        </authorList>
    </citation>
    <scope>NUCLEOTIDE SEQUENCE [LARGE SCALE GENOMIC DNA]</scope>
    <source>
        <strain evidence="16">DUOXIRENSHENG_FW03</strain>
        <tissue evidence="16">Leaves</tissue>
    </source>
</reference>
<dbReference type="InterPro" id="IPR011009">
    <property type="entry name" value="Kinase-like_dom_sf"/>
</dbReference>
<dbReference type="InterPro" id="IPR017441">
    <property type="entry name" value="Protein_kinase_ATP_BS"/>
</dbReference>
<keyword evidence="10 13" id="KW-0472">Membrane</keyword>
<dbReference type="EMBL" id="JAYMYS010000002">
    <property type="protein sequence ID" value="KAK7407512.1"/>
    <property type="molecule type" value="Genomic_DNA"/>
</dbReference>
<dbReference type="InterPro" id="IPR001245">
    <property type="entry name" value="Ser-Thr/Tyr_kinase_cat_dom"/>
</dbReference>
<dbReference type="AlphaFoldDB" id="A0AAN9XT87"/>
<sequence>MASSPLSPHHLLLATFISLSFHLSLTLSLSPDFYPLISFKAASDPSNKLSQWNSTSPDPCSWHGVSCLPRNRRVSAIVLENLNLTGSILPLTSLSHLRILSLKANRFHGPLPPSLANLSSLTLLYLNHNHFSGPLPPSLTALTRLFRLDLSHNSLSGPIPLSLNRFSRLLTLRLHLNNFHGHLPNLSLPNLVDFNVSSNHLSGPIPLSLSSFPQSAFSHNSPSLCGPPLTQCTHKAIPALASPLNPRNDTVFSPQRRTPKLGLMLLLLIVLADLLVLAFVSLLLYCYFCRKRNHSGEGKEVRDSKERGEDSQMVFFEGEKRFQLDDLLRASAEMLGKGVFGTAYKAVLHDGTLVAVKRIKEVSVGGKREFHQRMQELGSLRHCNLVAFRAYYFAKHEKLLVSDYMPNASLSYLLHGNRGPGRTPLDWSSRVKLAGGAARGVAFLHDNKVTHGNIKSTNVLVDVAGNARIADFGLSIFAAPTTPNAYRAPDARKHTHMSDVYSFGVLLLEILTGKCPSAEAPDLPRWVRSVVREEWTAEVFDLELMSYRDVEEEMVAMLHIAIACTATAPDQRPTMSHVANMIQDLRPAGTRTQSFN</sequence>
<feature type="transmembrane region" description="Helical" evidence="13">
    <location>
        <begin position="261"/>
        <end position="288"/>
    </location>
</feature>
<feature type="binding site" evidence="12">
    <location>
        <position position="357"/>
    </location>
    <ligand>
        <name>ATP</name>
        <dbReference type="ChEBI" id="CHEBI:30616"/>
    </ligand>
</feature>
<dbReference type="SUPFAM" id="SSF52058">
    <property type="entry name" value="L domain-like"/>
    <property type="match status" value="1"/>
</dbReference>
<evidence type="ECO:0000256" key="8">
    <source>
        <dbReference type="ARBA" id="ARBA00022840"/>
    </source>
</evidence>
<dbReference type="PROSITE" id="PS00107">
    <property type="entry name" value="PROTEIN_KINASE_ATP"/>
    <property type="match status" value="1"/>
</dbReference>
<dbReference type="InterPro" id="IPR032675">
    <property type="entry name" value="LRR_dom_sf"/>
</dbReference>
<evidence type="ECO:0000256" key="5">
    <source>
        <dbReference type="ARBA" id="ARBA00022729"/>
    </source>
</evidence>
<organism evidence="16 17">
    <name type="scientific">Psophocarpus tetragonolobus</name>
    <name type="common">Winged bean</name>
    <name type="synonym">Dolichos tetragonolobus</name>
    <dbReference type="NCBI Taxonomy" id="3891"/>
    <lineage>
        <taxon>Eukaryota</taxon>
        <taxon>Viridiplantae</taxon>
        <taxon>Streptophyta</taxon>
        <taxon>Embryophyta</taxon>
        <taxon>Tracheophyta</taxon>
        <taxon>Spermatophyta</taxon>
        <taxon>Magnoliopsida</taxon>
        <taxon>eudicotyledons</taxon>
        <taxon>Gunneridae</taxon>
        <taxon>Pentapetalae</taxon>
        <taxon>rosids</taxon>
        <taxon>fabids</taxon>
        <taxon>Fabales</taxon>
        <taxon>Fabaceae</taxon>
        <taxon>Papilionoideae</taxon>
        <taxon>50 kb inversion clade</taxon>
        <taxon>NPAAA clade</taxon>
        <taxon>indigoferoid/millettioid clade</taxon>
        <taxon>Phaseoleae</taxon>
        <taxon>Psophocarpus</taxon>
    </lineage>
</organism>
<comment type="subcellular location">
    <subcellularLocation>
        <location evidence="1">Membrane</location>
        <topology evidence="1">Single-pass type I membrane protein</topology>
    </subcellularLocation>
</comment>
<dbReference type="InterPro" id="IPR013210">
    <property type="entry name" value="LRR_N_plant-typ"/>
</dbReference>
<keyword evidence="11" id="KW-0325">Glycoprotein</keyword>
<feature type="domain" description="Protein kinase" evidence="15">
    <location>
        <begin position="329"/>
        <end position="586"/>
    </location>
</feature>
<evidence type="ECO:0000256" key="13">
    <source>
        <dbReference type="SAM" id="Phobius"/>
    </source>
</evidence>
<name>A0AAN9XT87_PSOTE</name>
<keyword evidence="6" id="KW-0677">Repeat</keyword>
<dbReference type="FunFam" id="3.80.10.10:FF:000275">
    <property type="entry name" value="Leucine-rich repeat receptor-like protein kinase"/>
    <property type="match status" value="1"/>
</dbReference>
<keyword evidence="4 13" id="KW-0812">Transmembrane</keyword>
<dbReference type="Gene3D" id="3.80.10.10">
    <property type="entry name" value="Ribonuclease Inhibitor"/>
    <property type="match status" value="2"/>
</dbReference>
<dbReference type="GO" id="GO:0004672">
    <property type="term" value="F:protein kinase activity"/>
    <property type="evidence" value="ECO:0007669"/>
    <property type="project" value="InterPro"/>
</dbReference>
<evidence type="ECO:0000256" key="7">
    <source>
        <dbReference type="ARBA" id="ARBA00022741"/>
    </source>
</evidence>
<evidence type="ECO:0000256" key="6">
    <source>
        <dbReference type="ARBA" id="ARBA00022737"/>
    </source>
</evidence>
<comment type="caution">
    <text evidence="16">The sequence shown here is derived from an EMBL/GenBank/DDBJ whole genome shotgun (WGS) entry which is preliminary data.</text>
</comment>
<dbReference type="PROSITE" id="PS50011">
    <property type="entry name" value="PROTEIN_KINASE_DOM"/>
    <property type="match status" value="1"/>
</dbReference>
<evidence type="ECO:0000256" key="3">
    <source>
        <dbReference type="ARBA" id="ARBA00022614"/>
    </source>
</evidence>
<keyword evidence="9 13" id="KW-1133">Transmembrane helix</keyword>
<feature type="signal peptide" evidence="14">
    <location>
        <begin position="1"/>
        <end position="28"/>
    </location>
</feature>
<evidence type="ECO:0000313" key="17">
    <source>
        <dbReference type="Proteomes" id="UP001386955"/>
    </source>
</evidence>
<evidence type="ECO:0000256" key="12">
    <source>
        <dbReference type="PROSITE-ProRule" id="PRU10141"/>
    </source>
</evidence>
<keyword evidence="3" id="KW-0433">Leucine-rich repeat</keyword>
<dbReference type="Pfam" id="PF08263">
    <property type="entry name" value="LRRNT_2"/>
    <property type="match status" value="1"/>
</dbReference>
<dbReference type="FunFam" id="3.30.200.20:FF:000307">
    <property type="entry name" value="pollen receptor-like kinase 1"/>
    <property type="match status" value="1"/>
</dbReference>
<evidence type="ECO:0000256" key="10">
    <source>
        <dbReference type="ARBA" id="ARBA00023136"/>
    </source>
</evidence>
<evidence type="ECO:0000259" key="15">
    <source>
        <dbReference type="PROSITE" id="PS50011"/>
    </source>
</evidence>
<evidence type="ECO:0000256" key="1">
    <source>
        <dbReference type="ARBA" id="ARBA00004479"/>
    </source>
</evidence>
<evidence type="ECO:0000313" key="16">
    <source>
        <dbReference type="EMBL" id="KAK7407512.1"/>
    </source>
</evidence>
<gene>
    <name evidence="16" type="ORF">VNO78_09465</name>
</gene>
<keyword evidence="17" id="KW-1185">Reference proteome</keyword>
<dbReference type="GO" id="GO:0016020">
    <property type="term" value="C:membrane"/>
    <property type="evidence" value="ECO:0007669"/>
    <property type="project" value="UniProtKB-SubCell"/>
</dbReference>
<dbReference type="SUPFAM" id="SSF56112">
    <property type="entry name" value="Protein kinase-like (PK-like)"/>
    <property type="match status" value="1"/>
</dbReference>
<dbReference type="GO" id="GO:0005524">
    <property type="term" value="F:ATP binding"/>
    <property type="evidence" value="ECO:0007669"/>
    <property type="project" value="UniProtKB-UniRule"/>
</dbReference>
<proteinExistence type="inferred from homology"/>
<dbReference type="Gene3D" id="3.30.200.20">
    <property type="entry name" value="Phosphorylase Kinase, domain 1"/>
    <property type="match status" value="1"/>
</dbReference>
<feature type="chain" id="PRO_5042954368" description="Protein kinase domain-containing protein" evidence="14">
    <location>
        <begin position="29"/>
        <end position="596"/>
    </location>
</feature>
<keyword evidence="7 12" id="KW-0547">Nucleotide-binding</keyword>
<dbReference type="PANTHER" id="PTHR48007">
    <property type="entry name" value="LEUCINE-RICH REPEAT RECEPTOR-LIKE PROTEIN KINASE PXC1"/>
    <property type="match status" value="1"/>
</dbReference>
<evidence type="ECO:0000256" key="14">
    <source>
        <dbReference type="SAM" id="SignalP"/>
    </source>
</evidence>
<dbReference type="InterPro" id="IPR000719">
    <property type="entry name" value="Prot_kinase_dom"/>
</dbReference>
<protein>
    <recommendedName>
        <fullName evidence="15">Protein kinase domain-containing protein</fullName>
    </recommendedName>
</protein>
<keyword evidence="8 12" id="KW-0067">ATP-binding</keyword>